<dbReference type="AlphaFoldDB" id="A0AA45L9F8"/>
<dbReference type="PANTHER" id="PTHR42659:SF9">
    <property type="entry name" value="XANTHINE DEHYDROGENASE FAD-BINDING SUBUNIT XDHB-RELATED"/>
    <property type="match status" value="1"/>
</dbReference>
<dbReference type="GO" id="GO:0071949">
    <property type="term" value="F:FAD binding"/>
    <property type="evidence" value="ECO:0007669"/>
    <property type="project" value="InterPro"/>
</dbReference>
<dbReference type="InterPro" id="IPR036318">
    <property type="entry name" value="FAD-bd_PCMH-like_sf"/>
</dbReference>
<dbReference type="EMBL" id="CP073249">
    <property type="protein sequence ID" value="QUF05797.1"/>
    <property type="molecule type" value="Genomic_DNA"/>
</dbReference>
<dbReference type="GO" id="GO:0016491">
    <property type="term" value="F:oxidoreductase activity"/>
    <property type="evidence" value="ECO:0007669"/>
    <property type="project" value="InterPro"/>
</dbReference>
<evidence type="ECO:0000313" key="2">
    <source>
        <dbReference type="EMBL" id="QUF05797.1"/>
    </source>
</evidence>
<gene>
    <name evidence="2" type="ORF">KCV87_06860</name>
</gene>
<dbReference type="InterPro" id="IPR036683">
    <property type="entry name" value="CO_DH_flav_C_dom_sf"/>
</dbReference>
<dbReference type="InterPro" id="IPR016169">
    <property type="entry name" value="FAD-bd_PCMH_sub2"/>
</dbReference>
<evidence type="ECO:0000313" key="3">
    <source>
        <dbReference type="Proteomes" id="UP000677152"/>
    </source>
</evidence>
<name>A0AA45L9F8_9PSEU</name>
<dbReference type="Proteomes" id="UP000677152">
    <property type="component" value="Chromosome"/>
</dbReference>
<sequence length="262" mass="27817">MDLSGVVEVCDPREVGEWRDGDVWLAGGTVVFGEPALRARRLVDLTRFGWAPVTELADGGVEIAATCTIAQLVDWGRERGVPLVEQCCRAFLASFKIWNVATVGGNLCAALPAGPVIALTAALGGVCRVVLPDGGERLVADGFVVAPGVTRLGRGSYLRSITVPASALRARTAFRQFSLHAHGRSAALVAGVLDDHRFRLVITAAVPAPLVHDFLRVPGAAEVADLVAGVPEWVDDVHGDPEWRQHLTGLLAEQVRRELGGE</sequence>
<accession>A0AA45L9F8</accession>
<dbReference type="InterPro" id="IPR002346">
    <property type="entry name" value="Mopterin_DH_FAD-bd"/>
</dbReference>
<dbReference type="InterPro" id="IPR016166">
    <property type="entry name" value="FAD-bd_PCMH"/>
</dbReference>
<dbReference type="PANTHER" id="PTHR42659">
    <property type="entry name" value="XANTHINE DEHYDROGENASE SUBUNIT C-RELATED"/>
    <property type="match status" value="1"/>
</dbReference>
<dbReference type="Pfam" id="PF00941">
    <property type="entry name" value="FAD_binding_5"/>
    <property type="match status" value="1"/>
</dbReference>
<organism evidence="2 3">
    <name type="scientific">Actinosynnema pretiosum subsp. pretiosum</name>
    <dbReference type="NCBI Taxonomy" id="103721"/>
    <lineage>
        <taxon>Bacteria</taxon>
        <taxon>Bacillati</taxon>
        <taxon>Actinomycetota</taxon>
        <taxon>Actinomycetes</taxon>
        <taxon>Pseudonocardiales</taxon>
        <taxon>Pseudonocardiaceae</taxon>
        <taxon>Actinosynnema</taxon>
    </lineage>
</organism>
<protein>
    <submittedName>
        <fullName evidence="2">FAD binding domain-containing protein</fullName>
    </submittedName>
</protein>
<dbReference type="Gene3D" id="3.30.465.10">
    <property type="match status" value="1"/>
</dbReference>
<dbReference type="InterPro" id="IPR051312">
    <property type="entry name" value="Diverse_Substr_Oxidored"/>
</dbReference>
<dbReference type="SUPFAM" id="SSF56176">
    <property type="entry name" value="FAD-binding/transporter-associated domain-like"/>
    <property type="match status" value="1"/>
</dbReference>
<feature type="domain" description="FAD-binding PCMH-type" evidence="1">
    <location>
        <begin position="1"/>
        <end position="168"/>
    </location>
</feature>
<dbReference type="PROSITE" id="PS51387">
    <property type="entry name" value="FAD_PCMH"/>
    <property type="match status" value="1"/>
</dbReference>
<proteinExistence type="predicted"/>
<evidence type="ECO:0000259" key="1">
    <source>
        <dbReference type="PROSITE" id="PS51387"/>
    </source>
</evidence>
<reference evidence="2" key="1">
    <citation type="submission" date="2021-04" db="EMBL/GenBank/DDBJ databases">
        <title>Genomic sequence of Actinosynnema pretiosum subsp. pretiosum ATCC 31280 (C-14919).</title>
        <authorList>
            <person name="Bai L."/>
            <person name="Wang X."/>
            <person name="Xiao Y."/>
        </authorList>
    </citation>
    <scope>NUCLEOTIDE SEQUENCE</scope>
    <source>
        <strain evidence="2">ATCC 31280</strain>
    </source>
</reference>
<dbReference type="SUPFAM" id="SSF55447">
    <property type="entry name" value="CO dehydrogenase flavoprotein C-terminal domain-like"/>
    <property type="match status" value="1"/>
</dbReference>